<gene>
    <name evidence="2" type="ORF">GCM10011354_00870</name>
</gene>
<dbReference type="RefSeq" id="WP_205745370.1">
    <property type="nucleotide sequence ID" value="NZ_BMHA01000001.1"/>
</dbReference>
<dbReference type="EMBL" id="BMHA01000001">
    <property type="protein sequence ID" value="GGI02588.1"/>
    <property type="molecule type" value="Genomic_DNA"/>
</dbReference>
<reference evidence="2" key="1">
    <citation type="journal article" date="2014" name="Int. J. Syst. Evol. Microbiol.">
        <title>Complete genome sequence of Corynebacterium casei LMG S-19264T (=DSM 44701T), isolated from a smear-ripened cheese.</title>
        <authorList>
            <consortium name="US DOE Joint Genome Institute (JGI-PGF)"/>
            <person name="Walter F."/>
            <person name="Albersmeier A."/>
            <person name="Kalinowski J."/>
            <person name="Ruckert C."/>
        </authorList>
    </citation>
    <scope>NUCLEOTIDE SEQUENCE</scope>
    <source>
        <strain evidence="2">CGMCC 1.14988</strain>
    </source>
</reference>
<dbReference type="AlphaFoldDB" id="A0A8J3ESY4"/>
<keyword evidence="3" id="KW-1185">Reference proteome</keyword>
<accession>A0A8J3ESY4</accession>
<name>A0A8J3ESY4_9ACTN</name>
<dbReference type="PANTHER" id="PTHR34202">
    <property type="entry name" value="UPF0548 PROTEIN"/>
    <property type="match status" value="1"/>
</dbReference>
<dbReference type="Proteomes" id="UP000650511">
    <property type="component" value="Unassembled WGS sequence"/>
</dbReference>
<proteinExistence type="predicted"/>
<dbReference type="Pfam" id="PF09348">
    <property type="entry name" value="DUF1990"/>
    <property type="match status" value="1"/>
</dbReference>
<protein>
    <recommendedName>
        <fullName evidence="1">DUF1990 domain-containing protein</fullName>
    </recommendedName>
</protein>
<evidence type="ECO:0000313" key="2">
    <source>
        <dbReference type="EMBL" id="GGI02588.1"/>
    </source>
</evidence>
<sequence>MHLTTSPRRRRALLRRLAQAELSYAEVGASRGKLPAGYRHVTRDALVGRGEDAFARVSQGLLSWEMHRRAGLTVDASTPHVTPDATVLLTVGVTGRGLTVPCRVVDVTDEPRRRGFAYGTLPGHVETGEECFEVRHDVDGDVRFRVTAFSRPAGAAMRIVGPLGELALDRMLDRYVWACERLALGVVEPRRG</sequence>
<dbReference type="PIRSF" id="PIRSF010260">
    <property type="entry name" value="UCP010260"/>
    <property type="match status" value="1"/>
</dbReference>
<comment type="caution">
    <text evidence="2">The sequence shown here is derived from an EMBL/GenBank/DDBJ whole genome shotgun (WGS) entry which is preliminary data.</text>
</comment>
<evidence type="ECO:0000259" key="1">
    <source>
        <dbReference type="Pfam" id="PF09348"/>
    </source>
</evidence>
<dbReference type="InterPro" id="IPR014457">
    <property type="entry name" value="UCP010260"/>
</dbReference>
<reference evidence="2" key="2">
    <citation type="submission" date="2020-09" db="EMBL/GenBank/DDBJ databases">
        <authorList>
            <person name="Sun Q."/>
            <person name="Zhou Y."/>
        </authorList>
    </citation>
    <scope>NUCLEOTIDE SEQUENCE</scope>
    <source>
        <strain evidence="2">CGMCC 1.14988</strain>
    </source>
</reference>
<dbReference type="InterPro" id="IPR018960">
    <property type="entry name" value="DUF1990"/>
</dbReference>
<feature type="domain" description="DUF1990" evidence="1">
    <location>
        <begin position="23"/>
        <end position="176"/>
    </location>
</feature>
<evidence type="ECO:0000313" key="3">
    <source>
        <dbReference type="Proteomes" id="UP000650511"/>
    </source>
</evidence>
<organism evidence="2 3">
    <name type="scientific">Egicoccus halophilus</name>
    <dbReference type="NCBI Taxonomy" id="1670830"/>
    <lineage>
        <taxon>Bacteria</taxon>
        <taxon>Bacillati</taxon>
        <taxon>Actinomycetota</taxon>
        <taxon>Nitriliruptoria</taxon>
        <taxon>Egicoccales</taxon>
        <taxon>Egicoccaceae</taxon>
        <taxon>Egicoccus</taxon>
    </lineage>
</organism>
<dbReference type="PANTHER" id="PTHR34202:SF1">
    <property type="entry name" value="UPF0548 PROTEIN"/>
    <property type="match status" value="1"/>
</dbReference>